<reference evidence="3" key="1">
    <citation type="journal article" date="2020" name="Stud. Mycol.">
        <title>101 Dothideomycetes genomes: a test case for predicting lifestyles and emergence of pathogens.</title>
        <authorList>
            <person name="Haridas S."/>
            <person name="Albert R."/>
            <person name="Binder M."/>
            <person name="Bloem J."/>
            <person name="Labutti K."/>
            <person name="Salamov A."/>
            <person name="Andreopoulos B."/>
            <person name="Baker S."/>
            <person name="Barry K."/>
            <person name="Bills G."/>
            <person name="Bluhm B."/>
            <person name="Cannon C."/>
            <person name="Castanera R."/>
            <person name="Culley D."/>
            <person name="Daum C."/>
            <person name="Ezra D."/>
            <person name="Gonzalez J."/>
            <person name="Henrissat B."/>
            <person name="Kuo A."/>
            <person name="Liang C."/>
            <person name="Lipzen A."/>
            <person name="Lutzoni F."/>
            <person name="Magnuson J."/>
            <person name="Mondo S."/>
            <person name="Nolan M."/>
            <person name="Ohm R."/>
            <person name="Pangilinan J."/>
            <person name="Park H.-J."/>
            <person name="Ramirez L."/>
            <person name="Alfaro M."/>
            <person name="Sun H."/>
            <person name="Tritt A."/>
            <person name="Yoshinaga Y."/>
            <person name="Zwiers L.-H."/>
            <person name="Turgeon B."/>
            <person name="Goodwin S."/>
            <person name="Spatafora J."/>
            <person name="Crous P."/>
            <person name="Grigoriev I."/>
        </authorList>
    </citation>
    <scope>NUCLEOTIDE SEQUENCE</scope>
    <source>
        <strain evidence="3">CBS 627.86</strain>
    </source>
</reference>
<feature type="domain" description="DJ-1/PfpI" evidence="2">
    <location>
        <begin position="42"/>
        <end position="225"/>
    </location>
</feature>
<feature type="signal peptide" evidence="1">
    <location>
        <begin position="1"/>
        <end position="22"/>
    </location>
</feature>
<evidence type="ECO:0000259" key="2">
    <source>
        <dbReference type="Pfam" id="PF01965"/>
    </source>
</evidence>
<keyword evidence="3" id="KW-0315">Glutamine amidotransferase</keyword>
<dbReference type="InterPro" id="IPR002818">
    <property type="entry name" value="DJ-1/PfpI"/>
</dbReference>
<sequence length="278" mass="30089">MLFKSTRAVLVAILSLASLGGAFNLGEKPVQNDKPLSIGYIIFPGFEPLDIFGPLEILFSLSGTYNMTLSTVSFTSGPVSARLPKPFTIGPDGPLTDPKYVLDPTIMATHSFKNAPKLDIIIVPGGVGDFLLDNENNFEMEHFIASRFDQAEYVLSVCTGATTLARAGILAGKRATTNKSAWQWATSSRHGANVTWIPNARWVSNEKIWTSSGVAAGMDMMYAFLSFYYGSEQVNNTVNGIEYAPHTDPHWDPFAVVHNVPGADTSRSLIDCTGPAGY</sequence>
<dbReference type="CDD" id="cd03139">
    <property type="entry name" value="GATase1_PfpI_2"/>
    <property type="match status" value="1"/>
</dbReference>
<evidence type="ECO:0000313" key="4">
    <source>
        <dbReference type="Proteomes" id="UP000799770"/>
    </source>
</evidence>
<keyword evidence="3" id="KW-0808">Transferase</keyword>
<name>A0A6A5Z0Y6_9PLEO</name>
<dbReference type="PANTHER" id="PTHR43130">
    <property type="entry name" value="ARAC-FAMILY TRANSCRIPTIONAL REGULATOR"/>
    <property type="match status" value="1"/>
</dbReference>
<evidence type="ECO:0000256" key="1">
    <source>
        <dbReference type="SAM" id="SignalP"/>
    </source>
</evidence>
<keyword evidence="1" id="KW-0732">Signal</keyword>
<accession>A0A6A5Z0Y6</accession>
<dbReference type="GO" id="GO:0016740">
    <property type="term" value="F:transferase activity"/>
    <property type="evidence" value="ECO:0007669"/>
    <property type="project" value="UniProtKB-KW"/>
</dbReference>
<dbReference type="AlphaFoldDB" id="A0A6A5Z0Y6"/>
<evidence type="ECO:0000313" key="3">
    <source>
        <dbReference type="EMBL" id="KAF2112001.1"/>
    </source>
</evidence>
<dbReference type="Proteomes" id="UP000799770">
    <property type="component" value="Unassembled WGS sequence"/>
</dbReference>
<dbReference type="Gene3D" id="3.40.50.880">
    <property type="match status" value="1"/>
</dbReference>
<feature type="chain" id="PRO_5025626134" evidence="1">
    <location>
        <begin position="23"/>
        <end position="278"/>
    </location>
</feature>
<dbReference type="OrthoDB" id="543156at2759"/>
<dbReference type="EMBL" id="ML977332">
    <property type="protein sequence ID" value="KAF2112001.1"/>
    <property type="molecule type" value="Genomic_DNA"/>
</dbReference>
<dbReference type="InterPro" id="IPR029062">
    <property type="entry name" value="Class_I_gatase-like"/>
</dbReference>
<gene>
    <name evidence="3" type="ORF">BDV96DRAFT_580975</name>
</gene>
<dbReference type="PANTHER" id="PTHR43130:SF15">
    <property type="entry name" value="THIJ_PFPI FAMILY PROTEIN (AFU_ORTHOLOGUE AFUA_5G14240)"/>
    <property type="match status" value="1"/>
</dbReference>
<protein>
    <submittedName>
        <fullName evidence="3">Class I glutamine amidotransferase-like protein</fullName>
    </submittedName>
</protein>
<proteinExistence type="predicted"/>
<dbReference type="Pfam" id="PF01965">
    <property type="entry name" value="DJ-1_PfpI"/>
    <property type="match status" value="1"/>
</dbReference>
<dbReference type="InterPro" id="IPR052158">
    <property type="entry name" value="INH-QAR"/>
</dbReference>
<dbReference type="SUPFAM" id="SSF52317">
    <property type="entry name" value="Class I glutamine amidotransferase-like"/>
    <property type="match status" value="1"/>
</dbReference>
<keyword evidence="4" id="KW-1185">Reference proteome</keyword>
<organism evidence="3 4">
    <name type="scientific">Lophiotrema nucula</name>
    <dbReference type="NCBI Taxonomy" id="690887"/>
    <lineage>
        <taxon>Eukaryota</taxon>
        <taxon>Fungi</taxon>
        <taxon>Dikarya</taxon>
        <taxon>Ascomycota</taxon>
        <taxon>Pezizomycotina</taxon>
        <taxon>Dothideomycetes</taxon>
        <taxon>Pleosporomycetidae</taxon>
        <taxon>Pleosporales</taxon>
        <taxon>Lophiotremataceae</taxon>
        <taxon>Lophiotrema</taxon>
    </lineage>
</organism>